<keyword evidence="10" id="KW-0325">Glycoprotein</keyword>
<accession>A0ABC8SD66</accession>
<evidence type="ECO:0000313" key="13">
    <source>
        <dbReference type="Proteomes" id="UP001642360"/>
    </source>
</evidence>
<keyword evidence="6" id="KW-0677">Repeat</keyword>
<dbReference type="InterPro" id="IPR001611">
    <property type="entry name" value="Leu-rich_rpt"/>
</dbReference>
<dbReference type="GO" id="GO:0005886">
    <property type="term" value="C:plasma membrane"/>
    <property type="evidence" value="ECO:0007669"/>
    <property type="project" value="UniProtKB-SubCell"/>
</dbReference>
<dbReference type="FunFam" id="3.80.10.10:FF:000111">
    <property type="entry name" value="LRR receptor-like serine/threonine-protein kinase ERECTA"/>
    <property type="match status" value="1"/>
</dbReference>
<evidence type="ECO:0000256" key="7">
    <source>
        <dbReference type="ARBA" id="ARBA00022989"/>
    </source>
</evidence>
<feature type="transmembrane region" description="Helical" evidence="11">
    <location>
        <begin position="276"/>
        <end position="296"/>
    </location>
</feature>
<evidence type="ECO:0000256" key="3">
    <source>
        <dbReference type="ARBA" id="ARBA00022475"/>
    </source>
</evidence>
<dbReference type="AlphaFoldDB" id="A0ABC8SD66"/>
<keyword evidence="9" id="KW-0675">Receptor</keyword>
<keyword evidence="3" id="KW-1003">Cell membrane</keyword>
<gene>
    <name evidence="12" type="ORF">ILEXP_LOCUS23155</name>
</gene>
<comment type="similarity">
    <text evidence="2">Belongs to the RLP family.</text>
</comment>
<evidence type="ECO:0000256" key="1">
    <source>
        <dbReference type="ARBA" id="ARBA00004251"/>
    </source>
</evidence>
<evidence type="ECO:0000256" key="10">
    <source>
        <dbReference type="ARBA" id="ARBA00023180"/>
    </source>
</evidence>
<evidence type="ECO:0000256" key="6">
    <source>
        <dbReference type="ARBA" id="ARBA00022737"/>
    </source>
</evidence>
<evidence type="ECO:0000256" key="4">
    <source>
        <dbReference type="ARBA" id="ARBA00022614"/>
    </source>
</evidence>
<dbReference type="InterPro" id="IPR032675">
    <property type="entry name" value="LRR_dom_sf"/>
</dbReference>
<sequence length="330" mass="37063">MGPTPQSLINCGALKILDLGNNKISGTFPYWLENLPLLQVLILRSNRFHGPIATSMTQFPLISMRVFDISYNDFNGPLPAKYFKSFKAMMNIDEGESKLEYMRSEYIHRYYCYDSYIVTIKGSTIEMGRALTILTIIDLSRNNFEGEIPEFIGNLNSLRGLNLSHNKLTGHIPASLGDMRMLEGLDLSSNKLVGEIPRHLTALLSLAVLHLSNNQLTGPIPQGNQFNTFPEDSYAGNSGLCGFPLLNKCSNYEAPPPPPLIFQEDDSLEFRFDWKVMFMGYGCGFIFGISMGYIMFSIGKPKWIVRVVENQGHKNKTTRRCAHSHKSGGK</sequence>
<dbReference type="Proteomes" id="UP001642360">
    <property type="component" value="Unassembled WGS sequence"/>
</dbReference>
<proteinExistence type="inferred from homology"/>
<keyword evidence="5 11" id="KW-0812">Transmembrane</keyword>
<comment type="caution">
    <text evidence="12">The sequence shown here is derived from an EMBL/GenBank/DDBJ whole genome shotgun (WGS) entry which is preliminary data.</text>
</comment>
<dbReference type="SUPFAM" id="SSF52058">
    <property type="entry name" value="L domain-like"/>
    <property type="match status" value="1"/>
</dbReference>
<reference evidence="12 13" key="1">
    <citation type="submission" date="2024-02" db="EMBL/GenBank/DDBJ databases">
        <authorList>
            <person name="Vignale AGUSTIN F."/>
            <person name="Sosa J E."/>
            <person name="Modenutti C."/>
        </authorList>
    </citation>
    <scope>NUCLEOTIDE SEQUENCE [LARGE SCALE GENOMIC DNA]</scope>
</reference>
<dbReference type="Pfam" id="PF13855">
    <property type="entry name" value="LRR_8"/>
    <property type="match status" value="2"/>
</dbReference>
<dbReference type="PANTHER" id="PTHR27004:SF428">
    <property type="entry name" value="OS01G0160600 PROTEIN"/>
    <property type="match status" value="1"/>
</dbReference>
<keyword evidence="8 11" id="KW-0472">Membrane</keyword>
<dbReference type="Pfam" id="PF00560">
    <property type="entry name" value="LRR_1"/>
    <property type="match status" value="1"/>
</dbReference>
<dbReference type="EMBL" id="CAUOFW020002582">
    <property type="protein sequence ID" value="CAK9154802.1"/>
    <property type="molecule type" value="Genomic_DNA"/>
</dbReference>
<dbReference type="PRINTS" id="PR00019">
    <property type="entry name" value="LEURICHRPT"/>
</dbReference>
<evidence type="ECO:0000256" key="9">
    <source>
        <dbReference type="ARBA" id="ARBA00023170"/>
    </source>
</evidence>
<organism evidence="12 13">
    <name type="scientific">Ilex paraguariensis</name>
    <name type="common">yerba mate</name>
    <dbReference type="NCBI Taxonomy" id="185542"/>
    <lineage>
        <taxon>Eukaryota</taxon>
        <taxon>Viridiplantae</taxon>
        <taxon>Streptophyta</taxon>
        <taxon>Embryophyta</taxon>
        <taxon>Tracheophyta</taxon>
        <taxon>Spermatophyta</taxon>
        <taxon>Magnoliopsida</taxon>
        <taxon>eudicotyledons</taxon>
        <taxon>Gunneridae</taxon>
        <taxon>Pentapetalae</taxon>
        <taxon>asterids</taxon>
        <taxon>campanulids</taxon>
        <taxon>Aquifoliales</taxon>
        <taxon>Aquifoliaceae</taxon>
        <taxon>Ilex</taxon>
    </lineage>
</organism>
<evidence type="ECO:0000313" key="12">
    <source>
        <dbReference type="EMBL" id="CAK9154802.1"/>
    </source>
</evidence>
<evidence type="ECO:0008006" key="14">
    <source>
        <dbReference type="Google" id="ProtNLM"/>
    </source>
</evidence>
<evidence type="ECO:0000256" key="5">
    <source>
        <dbReference type="ARBA" id="ARBA00022692"/>
    </source>
</evidence>
<dbReference type="PANTHER" id="PTHR27004">
    <property type="entry name" value="RECEPTOR-LIKE PROTEIN 12 ISOFORM X1"/>
    <property type="match status" value="1"/>
</dbReference>
<keyword evidence="7 11" id="KW-1133">Transmembrane helix</keyword>
<keyword evidence="4" id="KW-0433">Leucine-rich repeat</keyword>
<evidence type="ECO:0000256" key="11">
    <source>
        <dbReference type="SAM" id="Phobius"/>
    </source>
</evidence>
<dbReference type="Gene3D" id="3.80.10.10">
    <property type="entry name" value="Ribonuclease Inhibitor"/>
    <property type="match status" value="1"/>
</dbReference>
<evidence type="ECO:0000256" key="8">
    <source>
        <dbReference type="ARBA" id="ARBA00023136"/>
    </source>
</evidence>
<evidence type="ECO:0000256" key="2">
    <source>
        <dbReference type="ARBA" id="ARBA00009592"/>
    </source>
</evidence>
<protein>
    <recommendedName>
        <fullName evidence="14">Receptor-like protein 12</fullName>
    </recommendedName>
</protein>
<name>A0ABC8SD66_9AQUA</name>
<keyword evidence="13" id="KW-1185">Reference proteome</keyword>
<comment type="subcellular location">
    <subcellularLocation>
        <location evidence="1">Cell membrane</location>
        <topology evidence="1">Single-pass type I membrane protein</topology>
    </subcellularLocation>
</comment>